<dbReference type="AlphaFoldDB" id="A0A1G2LMC9"/>
<dbReference type="Proteomes" id="UP000177171">
    <property type="component" value="Unassembled WGS sequence"/>
</dbReference>
<evidence type="ECO:0000313" key="3">
    <source>
        <dbReference type="Proteomes" id="UP000177171"/>
    </source>
</evidence>
<reference evidence="2 3" key="1">
    <citation type="journal article" date="2016" name="Nat. Commun.">
        <title>Thousands of microbial genomes shed light on interconnected biogeochemical processes in an aquifer system.</title>
        <authorList>
            <person name="Anantharaman K."/>
            <person name="Brown C.T."/>
            <person name="Hug L.A."/>
            <person name="Sharon I."/>
            <person name="Castelle C.J."/>
            <person name="Probst A.J."/>
            <person name="Thomas B.C."/>
            <person name="Singh A."/>
            <person name="Wilkins M.J."/>
            <person name="Karaoz U."/>
            <person name="Brodie E.L."/>
            <person name="Williams K.H."/>
            <person name="Hubbard S.S."/>
            <person name="Banfield J.F."/>
        </authorList>
    </citation>
    <scope>NUCLEOTIDE SEQUENCE [LARGE SCALE GENOMIC DNA]</scope>
</reference>
<sequence>MLALLRGSPSGFAGVLIRELRKFSNPPKMTGFEKGKKYLTPLTSQKDRGAATSNGASCSRKKLSSREFFATARQKR</sequence>
<gene>
    <name evidence="2" type="ORF">A3G49_00450</name>
</gene>
<evidence type="ECO:0000313" key="2">
    <source>
        <dbReference type="EMBL" id="OHA12778.1"/>
    </source>
</evidence>
<dbReference type="EMBL" id="MHQY01000041">
    <property type="protein sequence ID" value="OHA12778.1"/>
    <property type="molecule type" value="Genomic_DNA"/>
</dbReference>
<organism evidence="2 3">
    <name type="scientific">Candidatus Sungbacteria bacterium RIFCSPLOWO2_12_FULL_41_11</name>
    <dbReference type="NCBI Taxonomy" id="1802286"/>
    <lineage>
        <taxon>Bacteria</taxon>
        <taxon>Candidatus Sungiibacteriota</taxon>
    </lineage>
</organism>
<feature type="region of interest" description="Disordered" evidence="1">
    <location>
        <begin position="41"/>
        <end position="76"/>
    </location>
</feature>
<proteinExistence type="predicted"/>
<accession>A0A1G2LMC9</accession>
<protein>
    <submittedName>
        <fullName evidence="2">Uncharacterized protein</fullName>
    </submittedName>
</protein>
<evidence type="ECO:0000256" key="1">
    <source>
        <dbReference type="SAM" id="MobiDB-lite"/>
    </source>
</evidence>
<name>A0A1G2LMC9_9BACT</name>
<comment type="caution">
    <text evidence="2">The sequence shown here is derived from an EMBL/GenBank/DDBJ whole genome shotgun (WGS) entry which is preliminary data.</text>
</comment>